<dbReference type="EC" id="2.6.1.44" evidence="6"/>
<dbReference type="CDD" id="cd06451">
    <property type="entry name" value="AGAT_like"/>
    <property type="match status" value="1"/>
</dbReference>
<evidence type="ECO:0000256" key="7">
    <source>
        <dbReference type="PIRSR" id="PIRSR000524-1"/>
    </source>
</evidence>
<dbReference type="PROSITE" id="PS00595">
    <property type="entry name" value="AA_TRANSFER_CLASS_5"/>
    <property type="match status" value="1"/>
</dbReference>
<comment type="cofactor">
    <cofactor evidence="1 6 8 10">
        <name>pyridoxal 5'-phosphate</name>
        <dbReference type="ChEBI" id="CHEBI:597326"/>
    </cofactor>
</comment>
<gene>
    <name evidence="12" type="ORF">LSH36_997g01019</name>
</gene>
<dbReference type="InterPro" id="IPR015421">
    <property type="entry name" value="PyrdxlP-dep_Trfase_major"/>
</dbReference>
<dbReference type="AlphaFoldDB" id="A0AAD9MT63"/>
<evidence type="ECO:0000256" key="3">
    <source>
        <dbReference type="ARBA" id="ARBA00022576"/>
    </source>
</evidence>
<dbReference type="InterPro" id="IPR020578">
    <property type="entry name" value="Aminotrans_V_PyrdxlP_BS"/>
</dbReference>
<evidence type="ECO:0000313" key="13">
    <source>
        <dbReference type="Proteomes" id="UP001208570"/>
    </source>
</evidence>
<dbReference type="InterPro" id="IPR024169">
    <property type="entry name" value="SP_NH2Trfase/AEP_transaminase"/>
</dbReference>
<dbReference type="PANTHER" id="PTHR21152">
    <property type="entry name" value="AMINOTRANSFERASE CLASS V"/>
    <property type="match status" value="1"/>
</dbReference>
<evidence type="ECO:0000256" key="10">
    <source>
        <dbReference type="RuleBase" id="RU004504"/>
    </source>
</evidence>
<dbReference type="GO" id="GO:0019265">
    <property type="term" value="P:glycine biosynthetic process, by transamination of glyoxylate"/>
    <property type="evidence" value="ECO:0007669"/>
    <property type="project" value="TreeGrafter"/>
</dbReference>
<dbReference type="GO" id="GO:0005777">
    <property type="term" value="C:peroxisome"/>
    <property type="evidence" value="ECO:0007669"/>
    <property type="project" value="TreeGrafter"/>
</dbReference>
<evidence type="ECO:0000256" key="6">
    <source>
        <dbReference type="PIRNR" id="PIRNR000524"/>
    </source>
</evidence>
<evidence type="ECO:0000256" key="5">
    <source>
        <dbReference type="ARBA" id="ARBA00022898"/>
    </source>
</evidence>
<protein>
    <recommendedName>
        <fullName evidence="6">Alanine--glyoxylate aminotransferase</fullName>
        <ecNumber evidence="6">2.6.1.44</ecNumber>
    </recommendedName>
</protein>
<evidence type="ECO:0000313" key="12">
    <source>
        <dbReference type="EMBL" id="KAK2142089.1"/>
    </source>
</evidence>
<feature type="modified residue" description="N6-(pyridoxal phosphate)lysine" evidence="8">
    <location>
        <position position="205"/>
    </location>
</feature>
<dbReference type="FunFam" id="3.40.640.10:FF:000027">
    <property type="entry name" value="Serine--pyruvate aminotransferase, mitochondrial"/>
    <property type="match status" value="1"/>
</dbReference>
<dbReference type="SUPFAM" id="SSF53383">
    <property type="entry name" value="PLP-dependent transferases"/>
    <property type="match status" value="1"/>
</dbReference>
<keyword evidence="5 6" id="KW-0663">Pyridoxal phosphate</keyword>
<evidence type="ECO:0000256" key="8">
    <source>
        <dbReference type="PIRSR" id="PIRSR000524-50"/>
    </source>
</evidence>
<evidence type="ECO:0000256" key="1">
    <source>
        <dbReference type="ARBA" id="ARBA00001933"/>
    </source>
</evidence>
<reference evidence="12" key="1">
    <citation type="journal article" date="2023" name="Mol. Biol. Evol.">
        <title>Third-Generation Sequencing Reveals the Adaptive Role of the Epigenome in Three Deep-Sea Polychaetes.</title>
        <authorList>
            <person name="Perez M."/>
            <person name="Aroh O."/>
            <person name="Sun Y."/>
            <person name="Lan Y."/>
            <person name="Juniper S.K."/>
            <person name="Young C.R."/>
            <person name="Angers B."/>
            <person name="Qian P.Y."/>
        </authorList>
    </citation>
    <scope>NUCLEOTIDE SEQUENCE</scope>
    <source>
        <strain evidence="12">P08H-3</strain>
    </source>
</reference>
<proteinExistence type="inferred from homology"/>
<comment type="similarity">
    <text evidence="2 6 9">Belongs to the class-V pyridoxal-phosphate-dependent aminotransferase family.</text>
</comment>
<feature type="binding site" evidence="7">
    <location>
        <position position="356"/>
    </location>
    <ligand>
        <name>substrate</name>
    </ligand>
</feature>
<comment type="caution">
    <text evidence="12">The sequence shown here is derived from an EMBL/GenBank/DDBJ whole genome shotgun (WGS) entry which is preliminary data.</text>
</comment>
<evidence type="ECO:0000256" key="2">
    <source>
        <dbReference type="ARBA" id="ARBA00009236"/>
    </source>
</evidence>
<organism evidence="12 13">
    <name type="scientific">Paralvinella palmiformis</name>
    <dbReference type="NCBI Taxonomy" id="53620"/>
    <lineage>
        <taxon>Eukaryota</taxon>
        <taxon>Metazoa</taxon>
        <taxon>Spiralia</taxon>
        <taxon>Lophotrochozoa</taxon>
        <taxon>Annelida</taxon>
        <taxon>Polychaeta</taxon>
        <taxon>Sedentaria</taxon>
        <taxon>Canalipalpata</taxon>
        <taxon>Terebellida</taxon>
        <taxon>Terebelliformia</taxon>
        <taxon>Alvinellidae</taxon>
        <taxon>Paralvinella</taxon>
    </lineage>
</organism>
<evidence type="ECO:0000256" key="9">
    <source>
        <dbReference type="RuleBase" id="RU004075"/>
    </source>
</evidence>
<dbReference type="InterPro" id="IPR015424">
    <property type="entry name" value="PyrdxlP-dep_Trfase"/>
</dbReference>
<dbReference type="InterPro" id="IPR000192">
    <property type="entry name" value="Aminotrans_V_dom"/>
</dbReference>
<dbReference type="Pfam" id="PF00266">
    <property type="entry name" value="Aminotran_5"/>
    <property type="match status" value="1"/>
</dbReference>
<dbReference type="Proteomes" id="UP001208570">
    <property type="component" value="Unassembled WGS sequence"/>
</dbReference>
<dbReference type="EMBL" id="JAODUP010000997">
    <property type="protein sequence ID" value="KAK2142089.1"/>
    <property type="molecule type" value="Genomic_DNA"/>
</dbReference>
<keyword evidence="3" id="KW-0032">Aminotransferase</keyword>
<name>A0AAD9MT63_9ANNE</name>
<dbReference type="Gene3D" id="3.40.640.10">
    <property type="entry name" value="Type I PLP-dependent aspartate aminotransferase-like (Major domain)"/>
    <property type="match status" value="1"/>
</dbReference>
<dbReference type="PIRSF" id="PIRSF000524">
    <property type="entry name" value="SPT"/>
    <property type="match status" value="1"/>
</dbReference>
<feature type="domain" description="Aminotransferase class V" evidence="11">
    <location>
        <begin position="43"/>
        <end position="363"/>
    </location>
</feature>
<comment type="catalytic activity">
    <reaction evidence="6">
        <text>glyoxylate + L-alanine = glycine + pyruvate</text>
        <dbReference type="Rhea" id="RHEA:24248"/>
        <dbReference type="ChEBI" id="CHEBI:15361"/>
        <dbReference type="ChEBI" id="CHEBI:36655"/>
        <dbReference type="ChEBI" id="CHEBI:57305"/>
        <dbReference type="ChEBI" id="CHEBI:57972"/>
        <dbReference type="EC" id="2.6.1.44"/>
    </reaction>
</comment>
<dbReference type="GO" id="GO:0004760">
    <property type="term" value="F:L-serine-pyruvate transaminase activity"/>
    <property type="evidence" value="ECO:0007669"/>
    <property type="project" value="TreeGrafter"/>
</dbReference>
<sequence>MAEVPVPECLLKPLYVPRKLLMGPGPSNASPRILAAGALPLLGHLHPEFIAIMDEVKKGIQYAFQTKNEVTLAVSGTGHAAMETAACNLIEPKDVVLSVCTGIWGERFADMAERQGAKVVKITKEQGQVFSNQELEQALRRIQPTVMFVTHGESSSATCQPVNDLGILCHKYGCILIVDCVASLGAVPMYMDKWGIDVLYTGAQKVLSVSPGASPISFSERAWKKTQSRTKRVTSFYFDMTGLANYWGCDGQPRKYHHTGPISSIYGLREGLATLAEEGLEQSWKRHAQCADMLYRGIEEMNLRFLVENKEFRLPTVTAVLVPAGVQWKNVSNYVMEKYRVELAGGLGLSAGKVWRIGLMGYNATPDNIRLLLRALREGITTEQTRIPSRL</sequence>
<evidence type="ECO:0000259" key="11">
    <source>
        <dbReference type="Pfam" id="PF00266"/>
    </source>
</evidence>
<dbReference type="PANTHER" id="PTHR21152:SF40">
    <property type="entry name" value="ALANINE--GLYOXYLATE AMINOTRANSFERASE"/>
    <property type="match status" value="1"/>
</dbReference>
<dbReference type="FunFam" id="3.90.1150.10:FF:000039">
    <property type="entry name" value="Serine--pyruvate aminotransferase"/>
    <property type="match status" value="1"/>
</dbReference>
<keyword evidence="4" id="KW-0808">Transferase</keyword>
<dbReference type="InterPro" id="IPR015422">
    <property type="entry name" value="PyrdxlP-dep_Trfase_small"/>
</dbReference>
<evidence type="ECO:0000256" key="4">
    <source>
        <dbReference type="ARBA" id="ARBA00022679"/>
    </source>
</evidence>
<accession>A0AAD9MT63</accession>
<keyword evidence="13" id="KW-1185">Reference proteome</keyword>
<dbReference type="Gene3D" id="3.90.1150.10">
    <property type="entry name" value="Aspartate Aminotransferase, domain 1"/>
    <property type="match status" value="1"/>
</dbReference>
<dbReference type="GO" id="GO:0008453">
    <property type="term" value="F:alanine-glyoxylate transaminase activity"/>
    <property type="evidence" value="ECO:0007669"/>
    <property type="project" value="UniProtKB-EC"/>
</dbReference>